<name>X1P699_9ZZZZ</name>
<gene>
    <name evidence="2" type="ORF">S06H3_51642</name>
</gene>
<feature type="transmembrane region" description="Helical" evidence="1">
    <location>
        <begin position="72"/>
        <end position="94"/>
    </location>
</feature>
<evidence type="ECO:0000313" key="2">
    <source>
        <dbReference type="EMBL" id="GAI37956.1"/>
    </source>
</evidence>
<keyword evidence="1" id="KW-0812">Transmembrane</keyword>
<sequence>MIADVKEPRKPVTGLPSCSLQIIEQFADSKKASQVTPVRFSNKVSSGRVEKGAQAFNPRGLRFMKVNYQATYLYDITLSYIAAFGVVPTGLSYFHYSIQFFSTIAPVFTGVFTGKRILSVY</sequence>
<proteinExistence type="predicted"/>
<evidence type="ECO:0000256" key="1">
    <source>
        <dbReference type="SAM" id="Phobius"/>
    </source>
</evidence>
<keyword evidence="1" id="KW-0472">Membrane</keyword>
<dbReference type="EMBL" id="BARV01032784">
    <property type="protein sequence ID" value="GAI37956.1"/>
    <property type="molecule type" value="Genomic_DNA"/>
</dbReference>
<feature type="transmembrane region" description="Helical" evidence="1">
    <location>
        <begin position="100"/>
        <end position="118"/>
    </location>
</feature>
<dbReference type="AlphaFoldDB" id="X1P699"/>
<comment type="caution">
    <text evidence="2">The sequence shown here is derived from an EMBL/GenBank/DDBJ whole genome shotgun (WGS) entry which is preliminary data.</text>
</comment>
<keyword evidence="1" id="KW-1133">Transmembrane helix</keyword>
<reference evidence="2" key="1">
    <citation type="journal article" date="2014" name="Front. Microbiol.">
        <title>High frequency of phylogenetically diverse reductive dehalogenase-homologous genes in deep subseafloor sedimentary metagenomes.</title>
        <authorList>
            <person name="Kawai M."/>
            <person name="Futagami T."/>
            <person name="Toyoda A."/>
            <person name="Takaki Y."/>
            <person name="Nishi S."/>
            <person name="Hori S."/>
            <person name="Arai W."/>
            <person name="Tsubouchi T."/>
            <person name="Morono Y."/>
            <person name="Uchiyama I."/>
            <person name="Ito T."/>
            <person name="Fujiyama A."/>
            <person name="Inagaki F."/>
            <person name="Takami H."/>
        </authorList>
    </citation>
    <scope>NUCLEOTIDE SEQUENCE</scope>
    <source>
        <strain evidence="2">Expedition CK06-06</strain>
    </source>
</reference>
<accession>X1P699</accession>
<organism evidence="2">
    <name type="scientific">marine sediment metagenome</name>
    <dbReference type="NCBI Taxonomy" id="412755"/>
    <lineage>
        <taxon>unclassified sequences</taxon>
        <taxon>metagenomes</taxon>
        <taxon>ecological metagenomes</taxon>
    </lineage>
</organism>
<protein>
    <submittedName>
        <fullName evidence="2">Uncharacterized protein</fullName>
    </submittedName>
</protein>